<dbReference type="STRING" id="79923.A0A3R7D055"/>
<comment type="caution">
    <text evidence="3">The sequence shown here is derived from an EMBL/GenBank/DDBJ whole genome shotgun (WGS) entry which is preliminary data.</text>
</comment>
<dbReference type="InParanoid" id="A0A3R7D055"/>
<dbReference type="EMBL" id="NIRI02000042">
    <property type="protein sequence ID" value="KAG5450523.1"/>
    <property type="molecule type" value="Genomic_DNA"/>
</dbReference>
<organism evidence="3 4">
    <name type="scientific">Clonorchis sinensis</name>
    <name type="common">Chinese liver fluke</name>
    <dbReference type="NCBI Taxonomy" id="79923"/>
    <lineage>
        <taxon>Eukaryota</taxon>
        <taxon>Metazoa</taxon>
        <taxon>Spiralia</taxon>
        <taxon>Lophotrochozoa</taxon>
        <taxon>Platyhelminthes</taxon>
        <taxon>Trematoda</taxon>
        <taxon>Digenea</taxon>
        <taxon>Opisthorchiida</taxon>
        <taxon>Opisthorchiata</taxon>
        <taxon>Opisthorchiidae</taxon>
        <taxon>Clonorchis</taxon>
    </lineage>
</organism>
<dbReference type="OrthoDB" id="201621at2759"/>
<dbReference type="FunCoup" id="A0A3R7D055">
    <property type="interactions" value="483"/>
</dbReference>
<gene>
    <name evidence="3" type="ORF">CSKR_109077</name>
</gene>
<dbReference type="PROSITE" id="PS51733">
    <property type="entry name" value="BPL_LPL_CATALYTIC"/>
    <property type="match status" value="1"/>
</dbReference>
<evidence type="ECO:0000313" key="4">
    <source>
        <dbReference type="Proteomes" id="UP000286415"/>
    </source>
</evidence>
<comment type="pathway">
    <text evidence="1">Protein modification; protein lipoylation via exogenous pathway; protein N(6)-(lipoyl)lysine from lipoate: step 2/2.</text>
</comment>
<comment type="similarity">
    <text evidence="2">Belongs to the LplA family.</text>
</comment>
<dbReference type="GO" id="GO:0009249">
    <property type="term" value="P:protein lipoylation"/>
    <property type="evidence" value="ECO:0007669"/>
    <property type="project" value="InterPro"/>
</dbReference>
<dbReference type="PANTHER" id="PTHR12561:SF3">
    <property type="entry name" value="LIPOYLTRANSFERASE 1, MITOCHONDRIAL"/>
    <property type="match status" value="1"/>
</dbReference>
<reference evidence="3 4" key="2">
    <citation type="journal article" date="2021" name="Genomics">
        <title>High-quality reference genome for Clonorchis sinensis.</title>
        <authorList>
            <person name="Young N.D."/>
            <person name="Stroehlein A.J."/>
            <person name="Kinkar L."/>
            <person name="Wang T."/>
            <person name="Sohn W.M."/>
            <person name="Chang B.C.H."/>
            <person name="Kaur P."/>
            <person name="Weisz D."/>
            <person name="Dudchenko O."/>
            <person name="Aiden E.L."/>
            <person name="Korhonen P.K."/>
            <person name="Gasser R.B."/>
        </authorList>
    </citation>
    <scope>NUCLEOTIDE SEQUENCE [LARGE SCALE GENOMIC DNA]</scope>
    <source>
        <strain evidence="3">Cs-k2</strain>
    </source>
</reference>
<dbReference type="Gene3D" id="3.30.930.10">
    <property type="entry name" value="Bira Bifunctional Protein, Domain 2"/>
    <property type="match status" value="1"/>
</dbReference>
<evidence type="ECO:0000313" key="3">
    <source>
        <dbReference type="EMBL" id="KAG5450523.1"/>
    </source>
</evidence>
<dbReference type="InterPro" id="IPR004562">
    <property type="entry name" value="LipoylTrfase_LipoateP_Ligase"/>
</dbReference>
<proteinExistence type="inferred from homology"/>
<dbReference type="CDD" id="cd16443">
    <property type="entry name" value="LplA"/>
    <property type="match status" value="1"/>
</dbReference>
<protein>
    <submittedName>
        <fullName evidence="3">Lipoyltransferase 1, mitochondrial</fullName>
    </submittedName>
</protein>
<dbReference type="GO" id="GO:0005739">
    <property type="term" value="C:mitochondrion"/>
    <property type="evidence" value="ECO:0007669"/>
    <property type="project" value="TreeGrafter"/>
</dbReference>
<sequence length="380" mass="43032">MRFYRDVSKAPSRIFLLRSGDIFRNLAFETCLYLDSSRFKLATGETVPPTDILLWKSDPCVVIGRFQSPWKECNVSLLRERRWPLARRQSGGGAVFHDQNNLNISFVEARSVLDRRKCMEFLKATLQPLKPDTCVHVGDRYDLWISGPSCESNKATWKKISGSSSRLGDKVAYHHCTLLCNADLHNLSEVLSPSFETLQTQATSSVRSPVVNLGIDVAQMETVLVEGAREWLSERRRTHTSDTLVLQVFPGDEPNFVDPAQFDQILSGFRAWSWIWGSSPAFHLDLSEFLPSPSPIGHLLLHCKRGGVVQSLEFSSNVVALQGFVNALSNALAGSEIRTSSWHGLLDLFHAQWQFEHSEQPWLEEQDFVLRALRIFSDRI</sequence>
<accession>A0A3R7D055</accession>
<dbReference type="Proteomes" id="UP000286415">
    <property type="component" value="Unassembled WGS sequence"/>
</dbReference>
<dbReference type="AlphaFoldDB" id="A0A3R7D055"/>
<evidence type="ECO:0000256" key="2">
    <source>
        <dbReference type="ARBA" id="ARBA00008242"/>
    </source>
</evidence>
<dbReference type="UniPathway" id="UPA00537">
    <property type="reaction ID" value="UER00595"/>
</dbReference>
<dbReference type="InterPro" id="IPR004143">
    <property type="entry name" value="BPL_LPL_catalytic"/>
</dbReference>
<evidence type="ECO:0000256" key="1">
    <source>
        <dbReference type="ARBA" id="ARBA00005085"/>
    </source>
</evidence>
<reference evidence="3 4" key="1">
    <citation type="journal article" date="2018" name="Biotechnol. Adv.">
        <title>Improved genomic resources and new bioinformatic workflow for the carcinogenic parasite Clonorchis sinensis: Biotechnological implications.</title>
        <authorList>
            <person name="Wang D."/>
            <person name="Korhonen P.K."/>
            <person name="Gasser R.B."/>
            <person name="Young N.D."/>
        </authorList>
    </citation>
    <scope>NUCLEOTIDE SEQUENCE [LARGE SCALE GENOMIC DNA]</scope>
    <source>
        <strain evidence="3">Cs-k2</strain>
    </source>
</reference>
<dbReference type="InterPro" id="IPR045864">
    <property type="entry name" value="aa-tRNA-synth_II/BPL/LPL"/>
</dbReference>
<dbReference type="SUPFAM" id="SSF55681">
    <property type="entry name" value="Class II aaRS and biotin synthetases"/>
    <property type="match status" value="1"/>
</dbReference>
<name>A0A3R7D055_CLOSI</name>
<dbReference type="GO" id="GO:0017118">
    <property type="term" value="F:lipoyltransferase activity"/>
    <property type="evidence" value="ECO:0007669"/>
    <property type="project" value="TreeGrafter"/>
</dbReference>
<dbReference type="Pfam" id="PF21948">
    <property type="entry name" value="LplA-B_cat"/>
    <property type="match status" value="1"/>
</dbReference>
<dbReference type="PANTHER" id="PTHR12561">
    <property type="entry name" value="LIPOATE-PROTEIN LIGASE"/>
    <property type="match status" value="1"/>
</dbReference>
<keyword evidence="4" id="KW-1185">Reference proteome</keyword>